<name>A0A8S5U926_9CAUD</name>
<feature type="coiled-coil region" evidence="1">
    <location>
        <begin position="73"/>
        <end position="115"/>
    </location>
</feature>
<reference evidence="2" key="1">
    <citation type="journal article" date="2021" name="Proc. Natl. Acad. Sci. U.S.A.">
        <title>A Catalog of Tens of Thousands of Viruses from Human Metagenomes Reveals Hidden Associations with Chronic Diseases.</title>
        <authorList>
            <person name="Tisza M.J."/>
            <person name="Buck C.B."/>
        </authorList>
    </citation>
    <scope>NUCLEOTIDE SEQUENCE</scope>
    <source>
        <strain evidence="2">CtnMR5</strain>
    </source>
</reference>
<sequence length="119" mass="13353">MIETIKKFKLDYLNKLKAEKTAVEETKKTLVSEKYAAKKVANEVACKELDEALALWVQAKQQALNEEIAAKRKEVADKKVALDNKALAEAENETGAEISIQITEYANEIQRIENELSEG</sequence>
<organism evidence="2">
    <name type="scientific">Siphoviridae sp. ctnMR5</name>
    <dbReference type="NCBI Taxonomy" id="2825658"/>
    <lineage>
        <taxon>Viruses</taxon>
        <taxon>Duplodnaviria</taxon>
        <taxon>Heunggongvirae</taxon>
        <taxon>Uroviricota</taxon>
        <taxon>Caudoviricetes</taxon>
    </lineage>
</organism>
<evidence type="ECO:0000313" key="2">
    <source>
        <dbReference type="EMBL" id="DAF90894.1"/>
    </source>
</evidence>
<proteinExistence type="predicted"/>
<evidence type="ECO:0000256" key="1">
    <source>
        <dbReference type="SAM" id="Coils"/>
    </source>
</evidence>
<keyword evidence="1" id="KW-0175">Coiled coil</keyword>
<protein>
    <submittedName>
        <fullName evidence="2">Uncharacterized protein</fullName>
    </submittedName>
</protein>
<dbReference type="EMBL" id="BK016039">
    <property type="protein sequence ID" value="DAF90894.1"/>
    <property type="molecule type" value="Genomic_DNA"/>
</dbReference>
<accession>A0A8S5U926</accession>